<dbReference type="NCBIfam" id="TIGR01573">
    <property type="entry name" value="cas2"/>
    <property type="match status" value="1"/>
</dbReference>
<dbReference type="EC" id="3.1.-.-" evidence="9"/>
<dbReference type="CDD" id="cd09725">
    <property type="entry name" value="Cas2_I_II_III"/>
    <property type="match status" value="1"/>
</dbReference>
<name>A0ABP8KMR3_9BACT</name>
<evidence type="ECO:0000256" key="4">
    <source>
        <dbReference type="ARBA" id="ARBA00022723"/>
    </source>
</evidence>
<comment type="similarity">
    <text evidence="2 9">Belongs to the CRISPR-associated endoribonuclease Cas2 protein family.</text>
</comment>
<dbReference type="PANTHER" id="PTHR34405:SF3">
    <property type="entry name" value="CRISPR-ASSOCIATED ENDORIBONUCLEASE CAS2 3"/>
    <property type="match status" value="1"/>
</dbReference>
<comment type="cofactor">
    <cofactor evidence="1 9">
        <name>Mg(2+)</name>
        <dbReference type="ChEBI" id="CHEBI:18420"/>
    </cofactor>
</comment>
<comment type="caution">
    <text evidence="11">The sequence shown here is derived from an EMBL/GenBank/DDBJ whole genome shotgun (WGS) entry which is preliminary data.</text>
</comment>
<keyword evidence="4 9" id="KW-0479">Metal-binding</keyword>
<proteinExistence type="inferred from homology"/>
<evidence type="ECO:0000256" key="8">
    <source>
        <dbReference type="ARBA" id="ARBA00023118"/>
    </source>
</evidence>
<evidence type="ECO:0000256" key="2">
    <source>
        <dbReference type="ARBA" id="ARBA00009959"/>
    </source>
</evidence>
<keyword evidence="3 9" id="KW-0540">Nuclease</keyword>
<feature type="binding site" evidence="9">
    <location>
        <position position="72"/>
    </location>
    <ligand>
        <name>Mg(2+)</name>
        <dbReference type="ChEBI" id="CHEBI:18420"/>
        <note>catalytic</note>
    </ligand>
</feature>
<organism evidence="11 12">
    <name type="scientific">Nibrella viscosa</name>
    <dbReference type="NCBI Taxonomy" id="1084524"/>
    <lineage>
        <taxon>Bacteria</taxon>
        <taxon>Pseudomonadati</taxon>
        <taxon>Bacteroidota</taxon>
        <taxon>Cytophagia</taxon>
        <taxon>Cytophagales</taxon>
        <taxon>Spirosomataceae</taxon>
        <taxon>Nibrella</taxon>
    </lineage>
</organism>
<comment type="function">
    <text evidence="9">CRISPR (clustered regularly interspaced short palindromic repeat), is an adaptive immune system that provides protection against mobile genetic elements (viruses, transposable elements and conjugative plasmids). CRISPR clusters contain sequences complementary to antecedent mobile elements and target invading nucleic acids. CRISPR clusters are transcribed and processed into CRISPR RNA (crRNA). Functions as a ssRNA-specific endoribonuclease. Involved in the integration of spacer DNA into the CRISPR cassette.</text>
</comment>
<evidence type="ECO:0000313" key="11">
    <source>
        <dbReference type="EMBL" id="GAA4410207.1"/>
    </source>
</evidence>
<evidence type="ECO:0000256" key="6">
    <source>
        <dbReference type="ARBA" id="ARBA00022801"/>
    </source>
</evidence>
<reference evidence="12" key="1">
    <citation type="journal article" date="2019" name="Int. J. Syst. Evol. Microbiol.">
        <title>The Global Catalogue of Microorganisms (GCM) 10K type strain sequencing project: providing services to taxonomists for standard genome sequencing and annotation.</title>
        <authorList>
            <consortium name="The Broad Institute Genomics Platform"/>
            <consortium name="The Broad Institute Genome Sequencing Center for Infectious Disease"/>
            <person name="Wu L."/>
            <person name="Ma J."/>
        </authorList>
    </citation>
    <scope>NUCLEOTIDE SEQUENCE [LARGE SCALE GENOMIC DNA]</scope>
    <source>
        <strain evidence="12">JCM 17925</strain>
    </source>
</reference>
<dbReference type="PANTHER" id="PTHR34405">
    <property type="entry name" value="CRISPR-ASSOCIATED ENDORIBONUCLEASE CAS2"/>
    <property type="match status" value="1"/>
</dbReference>
<keyword evidence="7 9" id="KW-0460">Magnesium</keyword>
<dbReference type="SUPFAM" id="SSF143430">
    <property type="entry name" value="TTP0101/SSO1404-like"/>
    <property type="match status" value="1"/>
</dbReference>
<dbReference type="RefSeq" id="WP_345269113.1">
    <property type="nucleotide sequence ID" value="NZ_BAABHB010000007.1"/>
</dbReference>
<comment type="subunit">
    <text evidence="9">Homodimer, forms a heterotetramer with a Cas1 homodimer.</text>
</comment>
<accession>A0ABP8KMR3</accession>
<dbReference type="Gene3D" id="3.30.70.240">
    <property type="match status" value="1"/>
</dbReference>
<evidence type="ECO:0000256" key="5">
    <source>
        <dbReference type="ARBA" id="ARBA00022759"/>
    </source>
</evidence>
<sequence>MPRRKPIPPKTLPERNRSWAGAGLPSIRPDALLSAEQADATALPKRLADWLNWLTNEPTKRPEEMYCFIYYDIENNKIRRLVARLLEKQGCIRVQKSVFFARLHRRSYRELTDLLRQIQQLYENEDSIMLLPVGEDMLNSLHCIGKSFDLEMMTAPKNTVFV</sequence>
<dbReference type="EMBL" id="BAABHB010000007">
    <property type="protein sequence ID" value="GAA4410207.1"/>
    <property type="molecule type" value="Genomic_DNA"/>
</dbReference>
<evidence type="ECO:0000256" key="3">
    <source>
        <dbReference type="ARBA" id="ARBA00022722"/>
    </source>
</evidence>
<protein>
    <recommendedName>
        <fullName evidence="9">CRISPR-associated endoribonuclease Cas2</fullName>
        <ecNumber evidence="9">3.1.-.-</ecNumber>
    </recommendedName>
</protein>
<dbReference type="Proteomes" id="UP001500936">
    <property type="component" value="Unassembled WGS sequence"/>
</dbReference>
<keyword evidence="5 9" id="KW-0255">Endonuclease</keyword>
<evidence type="ECO:0000313" key="12">
    <source>
        <dbReference type="Proteomes" id="UP001500936"/>
    </source>
</evidence>
<evidence type="ECO:0000256" key="9">
    <source>
        <dbReference type="HAMAP-Rule" id="MF_01471"/>
    </source>
</evidence>
<keyword evidence="8 9" id="KW-0051">Antiviral defense</keyword>
<keyword evidence="6 9" id="KW-0378">Hydrolase</keyword>
<evidence type="ECO:0000256" key="7">
    <source>
        <dbReference type="ARBA" id="ARBA00022842"/>
    </source>
</evidence>
<gene>
    <name evidence="9" type="primary">cas2</name>
    <name evidence="11" type="ORF">GCM10023187_34530</name>
</gene>
<evidence type="ECO:0000256" key="1">
    <source>
        <dbReference type="ARBA" id="ARBA00001946"/>
    </source>
</evidence>
<dbReference type="InterPro" id="IPR019199">
    <property type="entry name" value="Virulence_VapD/CRISPR_Cas2"/>
</dbReference>
<dbReference type="HAMAP" id="MF_01471">
    <property type="entry name" value="Cas2"/>
    <property type="match status" value="1"/>
</dbReference>
<feature type="region of interest" description="Disordered" evidence="10">
    <location>
        <begin position="1"/>
        <end position="22"/>
    </location>
</feature>
<evidence type="ECO:0000256" key="10">
    <source>
        <dbReference type="SAM" id="MobiDB-lite"/>
    </source>
</evidence>
<dbReference type="InterPro" id="IPR021127">
    <property type="entry name" value="CRISPR_associated_Cas2"/>
</dbReference>
<dbReference type="Pfam" id="PF09827">
    <property type="entry name" value="CRISPR_Cas2"/>
    <property type="match status" value="1"/>
</dbReference>
<keyword evidence="12" id="KW-1185">Reference proteome</keyword>